<keyword evidence="1" id="KW-0472">Membrane</keyword>
<dbReference type="STRING" id="443218.AS9A_2064"/>
<proteinExistence type="predicted"/>
<dbReference type="eggNOG" id="COG1524">
    <property type="taxonomic scope" value="Bacteria"/>
</dbReference>
<evidence type="ECO:0000256" key="1">
    <source>
        <dbReference type="SAM" id="Phobius"/>
    </source>
</evidence>
<feature type="transmembrane region" description="Helical" evidence="1">
    <location>
        <begin position="53"/>
        <end position="77"/>
    </location>
</feature>
<dbReference type="KEGG" id="asd:AS9A_2064"/>
<organism evidence="2 3">
    <name type="scientific">Hoyosella subflava (strain DSM 45089 / JCM 17490 / NBRC 109087 / DQS3-9A1)</name>
    <name type="common">Amycolicicoccus subflavus</name>
    <dbReference type="NCBI Taxonomy" id="443218"/>
    <lineage>
        <taxon>Bacteria</taxon>
        <taxon>Bacillati</taxon>
        <taxon>Actinomycetota</taxon>
        <taxon>Actinomycetes</taxon>
        <taxon>Mycobacteriales</taxon>
        <taxon>Hoyosellaceae</taxon>
        <taxon>Hoyosella</taxon>
    </lineage>
</organism>
<keyword evidence="3" id="KW-1185">Reference proteome</keyword>
<dbReference type="EMBL" id="CP002786">
    <property type="protein sequence ID" value="AEF40513.1"/>
    <property type="molecule type" value="Genomic_DNA"/>
</dbReference>
<name>F6EP47_HOYSD</name>
<evidence type="ECO:0000313" key="3">
    <source>
        <dbReference type="Proteomes" id="UP000009235"/>
    </source>
</evidence>
<gene>
    <name evidence="2" type="ordered locus">AS9A_2064</name>
</gene>
<dbReference type="AlphaFoldDB" id="F6EP47"/>
<dbReference type="Proteomes" id="UP000009235">
    <property type="component" value="Chromosome"/>
</dbReference>
<dbReference type="HOGENOM" id="CLU_014010_0_0_11"/>
<dbReference type="Pfam" id="PF01663">
    <property type="entry name" value="Phosphodiest"/>
    <property type="match status" value="1"/>
</dbReference>
<dbReference type="InterPro" id="IPR002591">
    <property type="entry name" value="Phosphodiest/P_Trfase"/>
</dbReference>
<dbReference type="Gene3D" id="3.40.720.10">
    <property type="entry name" value="Alkaline Phosphatase, subunit A"/>
    <property type="match status" value="1"/>
</dbReference>
<dbReference type="SUPFAM" id="SSF53649">
    <property type="entry name" value="Alkaline phosphatase-like"/>
    <property type="match status" value="1"/>
</dbReference>
<feature type="transmembrane region" description="Helical" evidence="1">
    <location>
        <begin position="20"/>
        <end position="41"/>
    </location>
</feature>
<evidence type="ECO:0000313" key="2">
    <source>
        <dbReference type="EMBL" id="AEF40513.1"/>
    </source>
</evidence>
<keyword evidence="1" id="KW-1133">Transmembrane helix</keyword>
<keyword evidence="1" id="KW-0812">Transmembrane</keyword>
<feature type="transmembrane region" description="Helical" evidence="1">
    <location>
        <begin position="118"/>
        <end position="139"/>
    </location>
</feature>
<accession>F6EP47</accession>
<feature type="transmembrane region" description="Helical" evidence="1">
    <location>
        <begin position="89"/>
        <end position="112"/>
    </location>
</feature>
<reference evidence="2 3" key="1">
    <citation type="journal article" date="2011" name="J. Bacteriol.">
        <title>Complete genome sequence of Amycolicicoccus subflavus DQS3-9A1T, an actinomycete isolated from crude oil-polluted soil.</title>
        <authorList>
            <person name="Cai M."/>
            <person name="Chen W.M."/>
            <person name="Nie Y."/>
            <person name="Chi C.Q."/>
            <person name="Wang Y.N."/>
            <person name="Tang Y.Q."/>
            <person name="Li G.Y."/>
            <person name="Wu X.L."/>
        </authorList>
    </citation>
    <scope>NUCLEOTIDE SEQUENCE [LARGE SCALE GENOMIC DNA]</scope>
    <source>
        <strain evidence="3">DSM 45089 / DQS3-9A1</strain>
    </source>
</reference>
<sequence length="692" mass="75525">MIMRFWIGEVALMNRRLRTLGEFALLTALIAISLLILDGLLEGFSLREATDEAFVAFVRALAIAVVFCVLNAVLWPLLLKAMLWVGPVLLYVVVMAFSVVSFLIAIYVVPIAAIEGTLATVVTFAVVAVVTALVSGVIASTHDEAYQLMVMRRERRRLRRIGDAERAGPPGMLCIQIDGLGYDVLRRAVASGHVPNIATLVRNGSHQLVSWETDWSCQTSASQLGIFYGTNRDVPAFRWYDKHEKRVIVSNRPEDTLWLESQRTNNAALLAGGASRGNLFTGGADDTMLVVSQFRGPRMGAGNGYGAYFIDPANATRTTVRFVAEVVREIRQSGRQRRYNFQPRVGRGGLYPFIRAFATVVLTDVAVAAVIGDLIKGRDIIYTDLVGYDEVSHHSGVDRPETLEVLRRLDAEIGLLLSVVKEVRRDYHVIVLSDHGQSQGATFRQRYQEPLRALVHRACALPPPDHPLPRHLSGVLTRRRQIAHAQAGDEQTGALGRGAETLQFAAAALHSEMDAPEKHQPSTEPIVLASGNLGLVSFPWIAERATLEWISDNYPALIPTLAGHPGIGFVLVAREHGGSLVIGPHGSIAVETGEVEGENPLERFGPLALERVRRTDSFRNTPDLMINSVYSPVTDEVAAFEEQVGSHGGLGGEQTRPFLLHPAGLALPKRPLLGAGAIHEVLAGWRAAQESP</sequence>
<dbReference type="InterPro" id="IPR017850">
    <property type="entry name" value="Alkaline_phosphatase_core_sf"/>
</dbReference>
<protein>
    <submittedName>
        <fullName evidence="2">Hypothetical membrane protein</fullName>
    </submittedName>
</protein>